<dbReference type="PANTHER" id="PTHR42915">
    <property type="entry name" value="HYPOTHETICAL 460 KDA PROTEIN IN FEUA-SIGW INTERGENIC REGION [PRECURSOR]"/>
    <property type="match status" value="1"/>
</dbReference>
<dbReference type="InterPro" id="IPR048502">
    <property type="entry name" value="NamZ_N"/>
</dbReference>
<organism evidence="3 4">
    <name type="scientific">Haladaptatus litoreus</name>
    <dbReference type="NCBI Taxonomy" id="553468"/>
    <lineage>
        <taxon>Archaea</taxon>
        <taxon>Methanobacteriati</taxon>
        <taxon>Methanobacteriota</taxon>
        <taxon>Stenosarchaea group</taxon>
        <taxon>Halobacteria</taxon>
        <taxon>Halobacteriales</taxon>
        <taxon>Haladaptataceae</taxon>
        <taxon>Haladaptatus</taxon>
    </lineage>
</organism>
<evidence type="ECO:0000313" key="3">
    <source>
        <dbReference type="EMBL" id="SIR65877.1"/>
    </source>
</evidence>
<dbReference type="Gene3D" id="3.40.50.12170">
    <property type="entry name" value="Uncharacterised protein PF07075, DUF1343"/>
    <property type="match status" value="1"/>
</dbReference>
<accession>A0A1N7CQV0</accession>
<evidence type="ECO:0000259" key="2">
    <source>
        <dbReference type="Pfam" id="PF20732"/>
    </source>
</evidence>
<dbReference type="Pfam" id="PF20732">
    <property type="entry name" value="NamZ_C"/>
    <property type="match status" value="1"/>
</dbReference>
<gene>
    <name evidence="3" type="ORF">SAMN05421858_3179</name>
</gene>
<dbReference type="Proteomes" id="UP000186914">
    <property type="component" value="Unassembled WGS sequence"/>
</dbReference>
<dbReference type="InterPro" id="IPR048503">
    <property type="entry name" value="NamZ_C"/>
</dbReference>
<dbReference type="PIRSF" id="PIRSF016719">
    <property type="entry name" value="UCP016719"/>
    <property type="match status" value="1"/>
</dbReference>
<feature type="domain" description="Peptidoglycan beta-N-acetylmuramidase NamZ N-terminal" evidence="1">
    <location>
        <begin position="23"/>
        <end position="222"/>
    </location>
</feature>
<dbReference type="Pfam" id="PF07075">
    <property type="entry name" value="NamZ_N"/>
    <property type="match status" value="1"/>
</dbReference>
<evidence type="ECO:0000259" key="1">
    <source>
        <dbReference type="Pfam" id="PF07075"/>
    </source>
</evidence>
<dbReference type="PANTHER" id="PTHR42915:SF1">
    <property type="entry name" value="PEPTIDOGLYCAN BETA-N-ACETYLMURAMIDASE NAMZ"/>
    <property type="match status" value="1"/>
</dbReference>
<dbReference type="RefSeq" id="WP_076431128.1">
    <property type="nucleotide sequence ID" value="NZ_FTNO01000003.1"/>
</dbReference>
<proteinExistence type="predicted"/>
<dbReference type="OrthoDB" id="246012at2157"/>
<evidence type="ECO:0000313" key="4">
    <source>
        <dbReference type="Proteomes" id="UP000186914"/>
    </source>
</evidence>
<dbReference type="Gene3D" id="3.90.1150.140">
    <property type="match status" value="1"/>
</dbReference>
<sequence>MVRLGVERLLDERADVVEGDRLGLITNPSGTDSDLTPTIDLLNDRDAFDLRKLFGPEHGIRGDVQAGVKVDDSTDDRTGLPVKSLYGEQRRLRPEMLADIDTVVYDMQDVGCRFYTLIYTLAYALEGTAEANKRIVVLDRPNPISPLPVTGNRIGEEFSSFVGGYELPIVHGLTIGELATYLNEEFDIGADLDVVEMRDWSRSDWFSDTGLPWVYPSPNMPTPGTATLYPGMCFFEGTNLSEGRGTTKPFELVGAPWVDADAWATELSEQGLKGVAFRPAYFSPTFSKHERENVTGVQVHVLDRDAVNPVTVGLTVLASAFMTDDQCEWIEYDDGFFVDKLAGGSYLRETIDDADTASEPIDIAAEITEHWEDDLAEFADVRGNYRRY</sequence>
<dbReference type="InterPro" id="IPR008302">
    <property type="entry name" value="NamZ"/>
</dbReference>
<name>A0A1N7CQV0_9EURY</name>
<dbReference type="AlphaFoldDB" id="A0A1N7CQV0"/>
<dbReference type="GO" id="GO:0033922">
    <property type="term" value="F:peptidoglycan beta-N-acetylmuramidase activity"/>
    <property type="evidence" value="ECO:0007669"/>
    <property type="project" value="InterPro"/>
</dbReference>
<keyword evidence="4" id="KW-1185">Reference proteome</keyword>
<feature type="domain" description="Peptidoglycan beta-N-acetylmuramidase NamZ C-terminal" evidence="2">
    <location>
        <begin position="228"/>
        <end position="388"/>
    </location>
</feature>
<protein>
    <submittedName>
        <fullName evidence="3">Uncharacterized conserved protein YbbC, DUF1343 family</fullName>
    </submittedName>
</protein>
<reference evidence="4" key="1">
    <citation type="submission" date="2017-01" db="EMBL/GenBank/DDBJ databases">
        <authorList>
            <person name="Varghese N."/>
            <person name="Submissions S."/>
        </authorList>
    </citation>
    <scope>NUCLEOTIDE SEQUENCE [LARGE SCALE GENOMIC DNA]</scope>
    <source>
        <strain evidence="4">CGMCC 1.7737</strain>
    </source>
</reference>
<dbReference type="EMBL" id="FTNO01000003">
    <property type="protein sequence ID" value="SIR65877.1"/>
    <property type="molecule type" value="Genomic_DNA"/>
</dbReference>